<evidence type="ECO:0000313" key="2">
    <source>
        <dbReference type="EMBL" id="RDL40319.1"/>
    </source>
</evidence>
<feature type="compositionally biased region" description="Low complexity" evidence="1">
    <location>
        <begin position="1"/>
        <end position="26"/>
    </location>
</feature>
<dbReference type="OrthoDB" id="5372011at2759"/>
<protein>
    <submittedName>
        <fullName evidence="2">Uncharacterized protein</fullName>
    </submittedName>
</protein>
<dbReference type="GeneID" id="43593147"/>
<sequence>MSSSSHSTPVKSPKPPAKAQKSGPSSTPLFTPTMQDRQARNKNPYSSSDDEDSPDEDQDDRYDSSYANTQLRRDAAIKLDNPELVMMLAQSRNESIPSTRRYLTKLMGGFITQRQLDAQAAAAAVKVPDPKPSTSRPTSTRKTI</sequence>
<gene>
    <name evidence="2" type="ORF">BP5553_00298</name>
</gene>
<dbReference type="RefSeq" id="XP_031872975.1">
    <property type="nucleotide sequence ID" value="XM_032008921.1"/>
</dbReference>
<comment type="caution">
    <text evidence="2">The sequence shown here is derived from an EMBL/GenBank/DDBJ whole genome shotgun (WGS) entry which is preliminary data.</text>
</comment>
<feature type="compositionally biased region" description="Acidic residues" evidence="1">
    <location>
        <begin position="48"/>
        <end position="60"/>
    </location>
</feature>
<proteinExistence type="predicted"/>
<feature type="compositionally biased region" description="Low complexity" evidence="1">
    <location>
        <begin position="132"/>
        <end position="144"/>
    </location>
</feature>
<dbReference type="EMBL" id="NPIC01000001">
    <property type="protein sequence ID" value="RDL40319.1"/>
    <property type="molecule type" value="Genomic_DNA"/>
</dbReference>
<feature type="region of interest" description="Disordered" evidence="1">
    <location>
        <begin position="123"/>
        <end position="144"/>
    </location>
</feature>
<evidence type="ECO:0000256" key="1">
    <source>
        <dbReference type="SAM" id="MobiDB-lite"/>
    </source>
</evidence>
<name>A0A370TXS2_9HELO</name>
<dbReference type="Proteomes" id="UP000254866">
    <property type="component" value="Unassembled WGS sequence"/>
</dbReference>
<feature type="compositionally biased region" description="Polar residues" evidence="1">
    <location>
        <begin position="27"/>
        <end position="36"/>
    </location>
</feature>
<feature type="region of interest" description="Disordered" evidence="1">
    <location>
        <begin position="1"/>
        <end position="75"/>
    </location>
</feature>
<accession>A0A370TXS2</accession>
<organism evidence="2 3">
    <name type="scientific">Venustampulla echinocandica</name>
    <dbReference type="NCBI Taxonomy" id="2656787"/>
    <lineage>
        <taxon>Eukaryota</taxon>
        <taxon>Fungi</taxon>
        <taxon>Dikarya</taxon>
        <taxon>Ascomycota</taxon>
        <taxon>Pezizomycotina</taxon>
        <taxon>Leotiomycetes</taxon>
        <taxon>Helotiales</taxon>
        <taxon>Pleuroascaceae</taxon>
        <taxon>Venustampulla</taxon>
    </lineage>
</organism>
<evidence type="ECO:0000313" key="3">
    <source>
        <dbReference type="Proteomes" id="UP000254866"/>
    </source>
</evidence>
<dbReference type="AlphaFoldDB" id="A0A370TXS2"/>
<reference evidence="2 3" key="1">
    <citation type="journal article" date="2018" name="IMA Fungus">
        <title>IMA Genome-F 9: Draft genome sequence of Annulohypoxylon stygium, Aspergillus mulundensis, Berkeleyomyces basicola (syn. Thielaviopsis basicola), Ceratocystis smalleyi, two Cercospora beticola strains, Coleophoma cylindrospora, Fusarium fracticaudum, Phialophora cf. hyalina, and Morchella septimelata.</title>
        <authorList>
            <person name="Wingfield B.D."/>
            <person name="Bills G.F."/>
            <person name="Dong Y."/>
            <person name="Huang W."/>
            <person name="Nel W.J."/>
            <person name="Swalarsk-Parry B.S."/>
            <person name="Vaghefi N."/>
            <person name="Wilken P.M."/>
            <person name="An Z."/>
            <person name="de Beer Z.W."/>
            <person name="De Vos L."/>
            <person name="Chen L."/>
            <person name="Duong T.A."/>
            <person name="Gao Y."/>
            <person name="Hammerbacher A."/>
            <person name="Kikkert J.R."/>
            <person name="Li Y."/>
            <person name="Li H."/>
            <person name="Li K."/>
            <person name="Li Q."/>
            <person name="Liu X."/>
            <person name="Ma X."/>
            <person name="Naidoo K."/>
            <person name="Pethybridge S.J."/>
            <person name="Sun J."/>
            <person name="Steenkamp E.T."/>
            <person name="van der Nest M.A."/>
            <person name="van Wyk S."/>
            <person name="Wingfield M.J."/>
            <person name="Xiong C."/>
            <person name="Yue Q."/>
            <person name="Zhang X."/>
        </authorList>
    </citation>
    <scope>NUCLEOTIDE SEQUENCE [LARGE SCALE GENOMIC DNA]</scope>
    <source>
        <strain evidence="2 3">BP 5553</strain>
    </source>
</reference>
<keyword evidence="3" id="KW-1185">Reference proteome</keyword>